<sequence>MMKQTIHEVNELPEQTFIGLFQDIYEHSSWIVKKVAPLRPFSSLQEFHHRTIRVIDEASNQRKLDLLQAHPNLGAKIAMTTHSINEQTGAGLTSLTAEEYEHFTNANKTYMNRFGFPFIVAVRGKTKSTIYQSLIDRLQNDKKTEFTTALAEVYKIAYFRLVDKIKTEERVTMTNQSNRQMYYGKGDVFAYRTYLKPLKGVKVIPESEFSGRNNIVFGVNVKVAIGGSQFLSSFIEGDNSLVVATDSMKNFIQRHLGSYDGSTIEGFLKYVAEAFLDKYPQMETVQLTGDEVPFEATNGMVGNTLTESKLVYKRSRNEYAQAGIKIERTVQGQQITEQYSKLKDLQLIKVEGNSFVGFVRDEYTTLPEDSNRPLFVYLNIGWTYTQPEDAIGDTPLSYVAAEQVKDIACSVFNETETPSIQNLIYLIGIRVLERFPQLKDVTFESQNHTWDAVVEDIPNSDGKVYTEPKPPFGFQVFTVTQEDVKIAVTSALEESN</sequence>
<evidence type="ECO:0000256" key="6">
    <source>
        <dbReference type="ARBA" id="ARBA00023002"/>
    </source>
</evidence>
<dbReference type="GO" id="GO:0019628">
    <property type="term" value="P:urate catabolic process"/>
    <property type="evidence" value="ECO:0007669"/>
    <property type="project" value="UniProtKB-UniPathway"/>
</dbReference>
<dbReference type="NCBIfam" id="TIGR03383">
    <property type="entry name" value="urate_oxi"/>
    <property type="match status" value="1"/>
</dbReference>
<name>A0A0V8JQW6_9BACI</name>
<proteinExistence type="predicted"/>
<keyword evidence="4" id="KW-0659">Purine metabolism</keyword>
<comment type="pathway">
    <text evidence="3">Purine metabolism; urate degradation; (S)-allantoin from urate: step 1/3.</text>
</comment>
<keyword evidence="5" id="KW-0210">Decarboxylase</keyword>
<evidence type="ECO:0000256" key="1">
    <source>
        <dbReference type="ARBA" id="ARBA00001163"/>
    </source>
</evidence>
<comment type="catalytic activity">
    <reaction evidence="1">
        <text>5-hydroxy-2-oxo-4-ureido-2,5-dihydro-1H-imidazole-5-carboxylate + H(+) = (S)-allantoin + CO2</text>
        <dbReference type="Rhea" id="RHEA:26301"/>
        <dbReference type="ChEBI" id="CHEBI:15378"/>
        <dbReference type="ChEBI" id="CHEBI:15678"/>
        <dbReference type="ChEBI" id="CHEBI:16526"/>
        <dbReference type="ChEBI" id="CHEBI:58639"/>
        <dbReference type="EC" id="4.1.1.97"/>
    </reaction>
</comment>
<dbReference type="RefSeq" id="WP_035321189.1">
    <property type="nucleotide sequence ID" value="NZ_KQ758628.1"/>
</dbReference>
<dbReference type="InterPro" id="IPR017580">
    <property type="entry name" value="OHCU_decarboxylase-1"/>
</dbReference>
<dbReference type="UniPathway" id="UPA00394">
    <property type="reaction ID" value="UER00650"/>
</dbReference>
<dbReference type="PANTHER" id="PTHR43466:SF1">
    <property type="entry name" value="2-OXO-4-HYDROXY-4-CARBOXY-5-UREIDOIMIDAZOLINE DECARBOXYLASE-RELATED"/>
    <property type="match status" value="1"/>
</dbReference>
<keyword evidence="10" id="KW-1185">Reference proteome</keyword>
<dbReference type="NCBIfam" id="TIGR03164">
    <property type="entry name" value="UHCUDC"/>
    <property type="match status" value="1"/>
</dbReference>
<dbReference type="InterPro" id="IPR018020">
    <property type="entry name" value="OHCU_decarboxylase"/>
</dbReference>
<dbReference type="Gene3D" id="3.10.270.10">
    <property type="entry name" value="Urate Oxidase"/>
    <property type="match status" value="1"/>
</dbReference>
<dbReference type="GO" id="GO:0051997">
    <property type="term" value="F:2-oxo-4-hydroxy-4-carboxy-5-ureidoimidazoline decarboxylase activity"/>
    <property type="evidence" value="ECO:0007669"/>
    <property type="project" value="UniProtKB-EC"/>
</dbReference>
<comment type="pathway">
    <text evidence="2">Purine metabolism; urate degradation; (S)-allantoin from urate: step 3/3.</text>
</comment>
<dbReference type="Proteomes" id="UP000053681">
    <property type="component" value="Unassembled WGS sequence"/>
</dbReference>
<dbReference type="EMBL" id="LNQP01000005">
    <property type="protein sequence ID" value="KSU89426.1"/>
    <property type="molecule type" value="Genomic_DNA"/>
</dbReference>
<dbReference type="PRINTS" id="PR00093">
    <property type="entry name" value="URICASE"/>
</dbReference>
<protein>
    <submittedName>
        <fullName evidence="9">Uricase</fullName>
    </submittedName>
</protein>
<dbReference type="GO" id="GO:0000255">
    <property type="term" value="P:allantoin metabolic process"/>
    <property type="evidence" value="ECO:0007669"/>
    <property type="project" value="InterPro"/>
</dbReference>
<evidence type="ECO:0000256" key="5">
    <source>
        <dbReference type="ARBA" id="ARBA00022793"/>
    </source>
</evidence>
<evidence type="ECO:0000313" key="10">
    <source>
        <dbReference type="Proteomes" id="UP000053681"/>
    </source>
</evidence>
<dbReference type="GO" id="GO:0006144">
    <property type="term" value="P:purine nucleobase metabolic process"/>
    <property type="evidence" value="ECO:0007669"/>
    <property type="project" value="UniProtKB-KW"/>
</dbReference>
<accession>A0A0V8JQW6</accession>
<comment type="caution">
    <text evidence="9">The sequence shown here is derived from an EMBL/GenBank/DDBJ whole genome shotgun (WGS) entry which is preliminary data.</text>
</comment>
<gene>
    <name evidence="9" type="ORF">AS180_02440</name>
</gene>
<evidence type="ECO:0000256" key="2">
    <source>
        <dbReference type="ARBA" id="ARBA00004754"/>
    </source>
</evidence>
<dbReference type="GO" id="GO:0016491">
    <property type="term" value="F:oxidoreductase activity"/>
    <property type="evidence" value="ECO:0007669"/>
    <property type="project" value="UniProtKB-KW"/>
</dbReference>
<dbReference type="Pfam" id="PF09349">
    <property type="entry name" value="OHCU_decarbox"/>
    <property type="match status" value="1"/>
</dbReference>
<dbReference type="AlphaFoldDB" id="A0A0V8JQW6"/>
<organism evidence="9 10">
    <name type="scientific">Priestia veravalensis</name>
    <dbReference type="NCBI Taxonomy" id="1414648"/>
    <lineage>
        <taxon>Bacteria</taxon>
        <taxon>Bacillati</taxon>
        <taxon>Bacillota</taxon>
        <taxon>Bacilli</taxon>
        <taxon>Bacillales</taxon>
        <taxon>Bacillaceae</taxon>
        <taxon>Priestia</taxon>
    </lineage>
</organism>
<evidence type="ECO:0000313" key="9">
    <source>
        <dbReference type="EMBL" id="KSU89426.1"/>
    </source>
</evidence>
<keyword evidence="7" id="KW-0456">Lyase</keyword>
<dbReference type="InterPro" id="IPR036778">
    <property type="entry name" value="OHCU_decarboxylase_sf"/>
</dbReference>
<dbReference type="InterPro" id="IPR002042">
    <property type="entry name" value="Uricase"/>
</dbReference>
<evidence type="ECO:0000259" key="8">
    <source>
        <dbReference type="Pfam" id="PF09349"/>
    </source>
</evidence>
<dbReference type="Gene3D" id="1.10.3330.10">
    <property type="entry name" value="Oxo-4-hydroxy-4-carboxy-5-ureidoimidazoline decarboxylase"/>
    <property type="match status" value="1"/>
</dbReference>
<dbReference type="Pfam" id="PF01014">
    <property type="entry name" value="Uricase"/>
    <property type="match status" value="1"/>
</dbReference>
<dbReference type="SUPFAM" id="SSF55620">
    <property type="entry name" value="Tetrahydrobiopterin biosynthesis enzymes-like"/>
    <property type="match status" value="2"/>
</dbReference>
<dbReference type="PANTHER" id="PTHR43466">
    <property type="entry name" value="2-OXO-4-HYDROXY-4-CARBOXY-5-UREIDOIMIDAZOLINE DECARBOXYLASE-RELATED"/>
    <property type="match status" value="1"/>
</dbReference>
<feature type="domain" description="Oxo-4-hydroxy-4-carboxy-5-ureidoimidazoline decarboxylase" evidence="8">
    <location>
        <begin position="10"/>
        <end position="161"/>
    </location>
</feature>
<reference evidence="9 10" key="1">
    <citation type="submission" date="2015-11" db="EMBL/GenBank/DDBJ databases">
        <title>Bacillus caseinolyticus sp nov.</title>
        <authorList>
            <person name="Dastager S.G."/>
            <person name="Mawlankar R."/>
        </authorList>
    </citation>
    <scope>NUCLEOTIDE SEQUENCE [LARGE SCALE GENOMIC DNA]</scope>
    <source>
        <strain evidence="9 10">SGD-V-76</strain>
    </source>
</reference>
<evidence type="ECO:0000256" key="3">
    <source>
        <dbReference type="ARBA" id="ARBA00004831"/>
    </source>
</evidence>
<evidence type="ECO:0000256" key="7">
    <source>
        <dbReference type="ARBA" id="ARBA00023239"/>
    </source>
</evidence>
<evidence type="ECO:0000256" key="4">
    <source>
        <dbReference type="ARBA" id="ARBA00022631"/>
    </source>
</evidence>
<dbReference type="SUPFAM" id="SSF158694">
    <property type="entry name" value="UraD-Like"/>
    <property type="match status" value="1"/>
</dbReference>
<keyword evidence="6" id="KW-0560">Oxidoreductase</keyword>